<sequence length="66" mass="7786">MYKKSPTRRNGEQFTIGMLKSAVPYCWCSDFYNRRLITKRYTAIKNAFMSSMSLKSFKLVSFVLML</sequence>
<evidence type="ECO:0000313" key="2">
    <source>
        <dbReference type="EMBL" id="QEJ96822.1"/>
    </source>
</evidence>
<organism evidence="3 4">
    <name type="scientific">Treponema phagedenis</name>
    <dbReference type="NCBI Taxonomy" id="162"/>
    <lineage>
        <taxon>Bacteria</taxon>
        <taxon>Pseudomonadati</taxon>
        <taxon>Spirochaetota</taxon>
        <taxon>Spirochaetia</taxon>
        <taxon>Spirochaetales</taxon>
        <taxon>Treponemataceae</taxon>
        <taxon>Treponema</taxon>
    </lineage>
</organism>
<gene>
    <name evidence="1" type="ORF">FUT82_01165</name>
    <name evidence="2" type="ORF">FUT82_01705</name>
    <name evidence="3" type="ORF">FUT82_02220</name>
</gene>
<reference evidence="3 4" key="1">
    <citation type="submission" date="2019-08" db="EMBL/GenBank/DDBJ databases">
        <authorList>
            <person name="Kuhnert P."/>
        </authorList>
    </citation>
    <scope>NUCLEOTIDE SEQUENCE [LARGE SCALE GENOMIC DNA]</scope>
    <source>
        <strain evidence="3 4">B36.5</strain>
    </source>
</reference>
<accession>A0AAE6IS98</accession>
<proteinExistence type="predicted"/>
<evidence type="ECO:0000313" key="3">
    <source>
        <dbReference type="EMBL" id="QEJ96911.1"/>
    </source>
</evidence>
<name>A0AAE6IS98_TREPH</name>
<evidence type="ECO:0000313" key="4">
    <source>
        <dbReference type="Proteomes" id="UP000323594"/>
    </source>
</evidence>
<dbReference type="AlphaFoldDB" id="A0AAE6IS98"/>
<evidence type="ECO:0000313" key="1">
    <source>
        <dbReference type="EMBL" id="QEJ96751.1"/>
    </source>
</evidence>
<dbReference type="EMBL" id="CP042817">
    <property type="protein sequence ID" value="QEJ96751.1"/>
    <property type="molecule type" value="Genomic_DNA"/>
</dbReference>
<dbReference type="Proteomes" id="UP000323594">
    <property type="component" value="Chromosome"/>
</dbReference>
<dbReference type="EMBL" id="CP042817">
    <property type="protein sequence ID" value="QEJ96822.1"/>
    <property type="molecule type" value="Genomic_DNA"/>
</dbReference>
<protein>
    <submittedName>
        <fullName evidence="3">Uncharacterized protein</fullName>
    </submittedName>
</protein>
<dbReference type="EMBL" id="CP042817">
    <property type="protein sequence ID" value="QEJ96911.1"/>
    <property type="molecule type" value="Genomic_DNA"/>
</dbReference>